<dbReference type="RefSeq" id="WP_184262542.1">
    <property type="nucleotide sequence ID" value="NZ_JACIIX010000003.1"/>
</dbReference>
<evidence type="ECO:0000313" key="2">
    <source>
        <dbReference type="Proteomes" id="UP000544872"/>
    </source>
</evidence>
<dbReference type="SUPFAM" id="SSF56784">
    <property type="entry name" value="HAD-like"/>
    <property type="match status" value="1"/>
</dbReference>
<proteinExistence type="predicted"/>
<keyword evidence="2" id="KW-1185">Reference proteome</keyword>
<sequence length="259" mass="27647">MMTPAALLFDMDGTIAETEELHRCCFNRAFAAFHLPWHWDEPTYHRLLDVPGGRERIAAYATRTGTADYVALTDNPALDALHRWKTTDMAALLASGDSGLVARPGVARLCREALSAGVALALVTTSQRPVAEQVLRQTLGEELAAGFRVVICGSDVRVKKPDPESYLLALQRLGVDAGQAVAVEDSAVGLHSARSAGLRCVITESLYTREQDFSGAALAVSDLGEPDRWPVPVRPVRGGAPVAPVTVASLGRLLQAVPA</sequence>
<evidence type="ECO:0000313" key="1">
    <source>
        <dbReference type="EMBL" id="MBB6209908.1"/>
    </source>
</evidence>
<comment type="caution">
    <text evidence="1">The sequence shown here is derived from an EMBL/GenBank/DDBJ whole genome shotgun (WGS) entry which is preliminary data.</text>
</comment>
<dbReference type="EMBL" id="JACIIX010000003">
    <property type="protein sequence ID" value="MBB6209908.1"/>
    <property type="molecule type" value="Genomic_DNA"/>
</dbReference>
<dbReference type="InterPro" id="IPR044999">
    <property type="entry name" value="CbbY-like"/>
</dbReference>
<dbReference type="SFLD" id="SFLDS00003">
    <property type="entry name" value="Haloacid_Dehalogenase"/>
    <property type="match status" value="1"/>
</dbReference>
<dbReference type="InterPro" id="IPR023198">
    <property type="entry name" value="PGP-like_dom2"/>
</dbReference>
<gene>
    <name evidence="1" type="ORF">FHS48_001316</name>
</gene>
<dbReference type="Proteomes" id="UP000544872">
    <property type="component" value="Unassembled WGS sequence"/>
</dbReference>
<dbReference type="Gene3D" id="1.10.150.240">
    <property type="entry name" value="Putative phosphatase, domain 2"/>
    <property type="match status" value="1"/>
</dbReference>
<dbReference type="GO" id="GO:0016787">
    <property type="term" value="F:hydrolase activity"/>
    <property type="evidence" value="ECO:0007669"/>
    <property type="project" value="UniProtKB-KW"/>
</dbReference>
<dbReference type="Gene3D" id="3.40.50.1000">
    <property type="entry name" value="HAD superfamily/HAD-like"/>
    <property type="match status" value="1"/>
</dbReference>
<dbReference type="InterPro" id="IPR023214">
    <property type="entry name" value="HAD_sf"/>
</dbReference>
<protein>
    <submittedName>
        <fullName evidence="1">HAD superfamily hydrolase (TIGR01509 family)</fullName>
    </submittedName>
</protein>
<dbReference type="SFLD" id="SFLDG01129">
    <property type="entry name" value="C1.5:_HAD__Beta-PGM__Phosphata"/>
    <property type="match status" value="1"/>
</dbReference>
<dbReference type="InterPro" id="IPR036412">
    <property type="entry name" value="HAD-like_sf"/>
</dbReference>
<dbReference type="Pfam" id="PF00702">
    <property type="entry name" value="Hydrolase"/>
    <property type="match status" value="1"/>
</dbReference>
<dbReference type="PANTHER" id="PTHR42896:SF2">
    <property type="entry name" value="CBBY-LIKE PROTEIN"/>
    <property type="match status" value="1"/>
</dbReference>
<dbReference type="NCBIfam" id="TIGR01509">
    <property type="entry name" value="HAD-SF-IA-v3"/>
    <property type="match status" value="1"/>
</dbReference>
<organism evidence="1 2">
    <name type="scientific">Novispirillum itersonii</name>
    <name type="common">Aquaspirillum itersonii</name>
    <dbReference type="NCBI Taxonomy" id="189"/>
    <lineage>
        <taxon>Bacteria</taxon>
        <taxon>Pseudomonadati</taxon>
        <taxon>Pseudomonadota</taxon>
        <taxon>Alphaproteobacteria</taxon>
        <taxon>Rhodospirillales</taxon>
        <taxon>Novispirillaceae</taxon>
        <taxon>Novispirillum</taxon>
    </lineage>
</organism>
<dbReference type="PANTHER" id="PTHR42896">
    <property type="entry name" value="XYLULOSE-1,5-BISPHOSPHATE (XUBP) PHOSPHATASE"/>
    <property type="match status" value="1"/>
</dbReference>
<name>A0A7W9ZF12_NOVIT</name>
<keyword evidence="1" id="KW-0378">Hydrolase</keyword>
<dbReference type="PRINTS" id="PR00413">
    <property type="entry name" value="HADHALOGNASE"/>
</dbReference>
<dbReference type="AlphaFoldDB" id="A0A7W9ZF12"/>
<accession>A0A7W9ZF12</accession>
<reference evidence="1 2" key="1">
    <citation type="submission" date="2020-08" db="EMBL/GenBank/DDBJ databases">
        <title>Genomic Encyclopedia of Type Strains, Phase IV (KMG-IV): sequencing the most valuable type-strain genomes for metagenomic binning, comparative biology and taxonomic classification.</title>
        <authorList>
            <person name="Goeker M."/>
        </authorList>
    </citation>
    <scope>NUCLEOTIDE SEQUENCE [LARGE SCALE GENOMIC DNA]</scope>
    <source>
        <strain evidence="1 2">DSM 11590</strain>
    </source>
</reference>
<dbReference type="InterPro" id="IPR006439">
    <property type="entry name" value="HAD-SF_hydro_IA"/>
</dbReference>